<keyword evidence="1" id="KW-0472">Membrane</keyword>
<accession>A0A0H4KGM6</accession>
<keyword evidence="4" id="KW-1185">Reference proteome</keyword>
<protein>
    <recommendedName>
        <fullName evidence="2">Baseplate protein J-like barrel domain-containing protein</fullName>
    </recommendedName>
</protein>
<dbReference type="Pfam" id="PF04865">
    <property type="entry name" value="Baseplate_J"/>
    <property type="match status" value="1"/>
</dbReference>
<dbReference type="Proteomes" id="UP000036202">
    <property type="component" value="Chromosome"/>
</dbReference>
<evidence type="ECO:0000313" key="3">
    <source>
        <dbReference type="EMBL" id="AKO92715.1"/>
    </source>
</evidence>
<keyword evidence="1" id="KW-0812">Transmembrane</keyword>
<dbReference type="PANTHER" id="PTHR37829">
    <property type="entry name" value="PHAGE-LIKE ELEMENT PBSX PROTEIN XKDT"/>
    <property type="match status" value="1"/>
</dbReference>
<dbReference type="EMBL" id="CP011974">
    <property type="protein sequence ID" value="AKO92715.1"/>
    <property type="molecule type" value="Genomic_DNA"/>
</dbReference>
<dbReference type="PATRIC" id="fig|135735.6.peg.2471"/>
<sequence>MLDKNGFHRKTYQDLLEDMQNRARGLFGENINVSVRSPLGIIIMLFAWFLSLAWELAEKVYNSGFVSKSEGVQLDRLSTIQGLSREPAAESYVTLVFTGRSAFTIPEQTQFSTENDVYFFLVENVTLDSQGNGSGNAVSVEKGLHTNVGANTITVLAEPLEEIISVNNPEAATGGRSLETDAEFRARIISSAAGGGKATISAISSALTQTSGVRASNIVINNKMEADAEGNPPKSVHAYVLGGTEEAIATSLFNSVAAGIETVGQRVVMVEDLSGVSHEVRFDYAVEKQIQIQLTLQTDATFPVDGEVLIKDNLIQFIGGVDSSGTTWIGNKMGQDIIYSKLFSQIYKITGIEDATLLIGVKGETLGTSNVAIGSQEVAQTDVASVEVILA</sequence>
<name>A0A0H4KGM6_9BACI</name>
<evidence type="ECO:0000259" key="2">
    <source>
        <dbReference type="Pfam" id="PF04865"/>
    </source>
</evidence>
<feature type="transmembrane region" description="Helical" evidence="1">
    <location>
        <begin position="39"/>
        <end position="57"/>
    </location>
</feature>
<evidence type="ECO:0000313" key="4">
    <source>
        <dbReference type="Proteomes" id="UP000036202"/>
    </source>
</evidence>
<keyword evidence="1" id="KW-1133">Transmembrane helix</keyword>
<dbReference type="OrthoDB" id="7904838at2"/>
<feature type="domain" description="Baseplate protein J-like barrel" evidence="2">
    <location>
        <begin position="94"/>
        <end position="175"/>
    </location>
</feature>
<reference evidence="4" key="2">
    <citation type="submission" date="2015-06" db="EMBL/GenBank/DDBJ databases">
        <title>Genome Sequence of Bacillus endophyticus and Analysis of its Companion Mechanism in the Ketogulonigenium vulgare-Bacillus strain Consortium.</title>
        <authorList>
            <person name="Jia N."/>
            <person name="Du J."/>
            <person name="Ding M.-Z."/>
            <person name="Gao F."/>
            <person name="Yuan Y.-J."/>
        </authorList>
    </citation>
    <scope>NUCLEOTIDE SEQUENCE [LARGE SCALE GENOMIC DNA]</scope>
    <source>
        <strain evidence="4">Hbe603</strain>
    </source>
</reference>
<dbReference type="InterPro" id="IPR052399">
    <property type="entry name" value="Phage_Baseplate_Assmbl_Protein"/>
</dbReference>
<gene>
    <name evidence="3" type="ORF">BEH_11795</name>
</gene>
<dbReference type="InterPro" id="IPR006949">
    <property type="entry name" value="Barrel_Baseplate_J-like"/>
</dbReference>
<proteinExistence type="predicted"/>
<evidence type="ECO:0000256" key="1">
    <source>
        <dbReference type="SAM" id="Phobius"/>
    </source>
</evidence>
<dbReference type="AlphaFoldDB" id="A0A0H4KGM6"/>
<dbReference type="RefSeq" id="WP_046217276.1">
    <property type="nucleotide sequence ID" value="NZ_CP011974.1"/>
</dbReference>
<dbReference type="PANTHER" id="PTHR37829:SF3">
    <property type="entry name" value="PROTEIN JAYE-RELATED"/>
    <property type="match status" value="1"/>
</dbReference>
<reference evidence="3 4" key="1">
    <citation type="journal article" date="2015" name="PLoS ONE">
        <title>Genome Sequence of Bacillus endophyticus and Analysis of Its Companion Mechanism in the Ketogulonigenium vulgare-Bacillus Strain Consortium.</title>
        <authorList>
            <person name="Jia N."/>
            <person name="Du J."/>
            <person name="Ding M.Z."/>
            <person name="Gao F."/>
            <person name="Yuan Y.J."/>
        </authorList>
    </citation>
    <scope>NUCLEOTIDE SEQUENCE [LARGE SCALE GENOMIC DNA]</scope>
    <source>
        <strain evidence="3 4">Hbe603</strain>
    </source>
</reference>
<dbReference type="KEGG" id="beo:BEH_11795"/>
<organism evidence="3 4">
    <name type="scientific">Priestia filamentosa</name>
    <dbReference type="NCBI Taxonomy" id="1402861"/>
    <lineage>
        <taxon>Bacteria</taxon>
        <taxon>Bacillati</taxon>
        <taxon>Bacillota</taxon>
        <taxon>Bacilli</taxon>
        <taxon>Bacillales</taxon>
        <taxon>Bacillaceae</taxon>
        <taxon>Priestia</taxon>
    </lineage>
</organism>